<dbReference type="FunFam" id="3.30.430.20:FF:000002">
    <property type="entry name" value="Cysteine-rich receptor-like protein kinase 10"/>
    <property type="match status" value="1"/>
</dbReference>
<keyword evidence="11 17" id="KW-1133">Transmembrane helix</keyword>
<feature type="compositionally biased region" description="Pro residues" evidence="16">
    <location>
        <begin position="252"/>
        <end position="275"/>
    </location>
</feature>
<feature type="region of interest" description="Disordered" evidence="16">
    <location>
        <begin position="252"/>
        <end position="281"/>
    </location>
</feature>
<evidence type="ECO:0000259" key="20">
    <source>
        <dbReference type="PROSITE" id="PS51473"/>
    </source>
</evidence>
<dbReference type="InterPro" id="IPR008271">
    <property type="entry name" value="Ser/Thr_kinase_AS"/>
</dbReference>
<evidence type="ECO:0000256" key="17">
    <source>
        <dbReference type="SAM" id="Phobius"/>
    </source>
</evidence>
<evidence type="ECO:0000256" key="8">
    <source>
        <dbReference type="ARBA" id="ARBA00022741"/>
    </source>
</evidence>
<dbReference type="InterPro" id="IPR001245">
    <property type="entry name" value="Ser-Thr/Tyr_kinase_cat_dom"/>
</dbReference>
<evidence type="ECO:0000313" key="21">
    <source>
        <dbReference type="EMBL" id="GER52984.1"/>
    </source>
</evidence>
<feature type="compositionally biased region" description="Low complexity" evidence="16">
    <location>
        <begin position="659"/>
        <end position="668"/>
    </location>
</feature>
<dbReference type="Gene3D" id="3.30.430.20">
    <property type="entry name" value="Gnk2 domain, C-X8-C-X2-C motif"/>
    <property type="match status" value="2"/>
</dbReference>
<dbReference type="InterPro" id="IPR017441">
    <property type="entry name" value="Protein_kinase_ATP_BS"/>
</dbReference>
<dbReference type="InterPro" id="IPR002902">
    <property type="entry name" value="GNK2"/>
</dbReference>
<feature type="signal peptide" evidence="18">
    <location>
        <begin position="1"/>
        <end position="25"/>
    </location>
</feature>
<dbReference type="Pfam" id="PF01657">
    <property type="entry name" value="Stress-antifung"/>
    <property type="match status" value="2"/>
</dbReference>
<dbReference type="SMART" id="SM00220">
    <property type="entry name" value="S_TKc"/>
    <property type="match status" value="1"/>
</dbReference>
<accession>A0A5A7R9H4</accession>
<evidence type="ECO:0000256" key="5">
    <source>
        <dbReference type="ARBA" id="ARBA00022692"/>
    </source>
</evidence>
<evidence type="ECO:0000256" key="16">
    <source>
        <dbReference type="SAM" id="MobiDB-lite"/>
    </source>
</evidence>
<dbReference type="PROSITE" id="PS50011">
    <property type="entry name" value="PROTEIN_KINASE_DOM"/>
    <property type="match status" value="1"/>
</dbReference>
<feature type="domain" description="Gnk2-homologous" evidence="20">
    <location>
        <begin position="133"/>
        <end position="240"/>
    </location>
</feature>
<dbReference type="PANTHER" id="PTHR27002:SF1104">
    <property type="entry name" value="CYSTEINE-RICH RECEPTOR-LIKE PROTEIN KINASE 27-RELATED"/>
    <property type="match status" value="1"/>
</dbReference>
<keyword evidence="9 21" id="KW-0418">Kinase</keyword>
<evidence type="ECO:0000256" key="6">
    <source>
        <dbReference type="ARBA" id="ARBA00022729"/>
    </source>
</evidence>
<keyword evidence="8 15" id="KW-0547">Nucleotide-binding</keyword>
<dbReference type="Pfam" id="PF07714">
    <property type="entry name" value="PK_Tyr_Ser-Thr"/>
    <property type="match status" value="1"/>
</dbReference>
<evidence type="ECO:0000256" key="13">
    <source>
        <dbReference type="ARBA" id="ARBA00023170"/>
    </source>
</evidence>
<comment type="subcellular location">
    <subcellularLocation>
        <location evidence="1">Membrane</location>
        <topology evidence="1">Single-pass membrane protein</topology>
    </subcellularLocation>
</comment>
<dbReference type="InterPro" id="IPR011009">
    <property type="entry name" value="Kinase-like_dom_sf"/>
</dbReference>
<name>A0A5A7R9H4_STRAF</name>
<dbReference type="PROSITE" id="PS00107">
    <property type="entry name" value="PROTEIN_KINASE_ATP"/>
    <property type="match status" value="1"/>
</dbReference>
<feature type="domain" description="Protein kinase" evidence="19">
    <location>
        <begin position="346"/>
        <end position="622"/>
    </location>
</feature>
<feature type="region of interest" description="Disordered" evidence="16">
    <location>
        <begin position="650"/>
        <end position="683"/>
    </location>
</feature>
<keyword evidence="4" id="KW-0808">Transferase</keyword>
<feature type="chain" id="PRO_5022763182" evidence="18">
    <location>
        <begin position="26"/>
        <end position="683"/>
    </location>
</feature>
<dbReference type="PROSITE" id="PS00108">
    <property type="entry name" value="PROTEIN_KINASE_ST"/>
    <property type="match status" value="1"/>
</dbReference>
<dbReference type="GO" id="GO:0005524">
    <property type="term" value="F:ATP binding"/>
    <property type="evidence" value="ECO:0007669"/>
    <property type="project" value="UniProtKB-UniRule"/>
</dbReference>
<evidence type="ECO:0000313" key="22">
    <source>
        <dbReference type="Proteomes" id="UP000325081"/>
    </source>
</evidence>
<dbReference type="CDD" id="cd23509">
    <property type="entry name" value="Gnk2-like"/>
    <property type="match status" value="2"/>
</dbReference>
<sequence>MVPTFFFFFFFIFLLLHTSFLFFSAQSFCYNNGNYTVNSTYAANLNAVLSSIPDNIDVASGFYNASSGRAPDRAYTTALCRGDAQPEICRGCIRNLTSDLLEACPYQRQAIEWTEFCILRYSNDSLIGIPPQSRPAVFVSNTQNATNPARFMEDLRALLDGLRDRAAAGGPRRKVAAANVTATDFQYIFALVQCSPDLTADDCSSCLIGAATDIPTCCDWRRGGRVWWPSCTIRYETYPFYNLTRLRELEPAPPAPAPLPPPPPVVVPQQPPPPGTSGGNNSTTRTIIIVVVSVAASLILAIFAFVLFRKRTKRKPEEQHQTDDISNSIESLKYSFTTLREATNDFSDVNKLGQGGFGTVYKGVLSNGQEIAVKRLAENSGQGDVEFKNEVLLLAKLQHRNLVRLLGYCLEGTEKLLVYEFVQNASLDQFIFDPVKRSYLDWEKRYKIIGGIARGILYLHEDSQLRIIHRDLKPNNVLLDGSMNPKIADFGMARLFGQDETQGNTSRIAGTFGYMAPEYAMHGQFSVKSDVFSFGVLVLEIISGEKNNCVRRGENIEDLLSFAWKNWKDSTAANFVDPCLRSGSGSISEILRCIHIGLLCVQENPVDRPTMASVVLMLNSFSLTLAAPSEPAFYMPSDYGSDSSLLQDHRLRESDYKNSSKSSIPSDKSSSRNDASITDLYPR</sequence>
<keyword evidence="6 18" id="KW-0732">Signal</keyword>
<feature type="domain" description="Gnk2-homologous" evidence="20">
    <location>
        <begin position="23"/>
        <end position="126"/>
    </location>
</feature>
<dbReference type="GO" id="GO:0004674">
    <property type="term" value="F:protein serine/threonine kinase activity"/>
    <property type="evidence" value="ECO:0007669"/>
    <property type="project" value="UniProtKB-KW"/>
</dbReference>
<evidence type="ECO:0000256" key="14">
    <source>
        <dbReference type="ARBA" id="ARBA00023180"/>
    </source>
</evidence>
<dbReference type="AlphaFoldDB" id="A0A5A7R9H4"/>
<dbReference type="EMBL" id="BKCP01010514">
    <property type="protein sequence ID" value="GER52984.1"/>
    <property type="molecule type" value="Genomic_DNA"/>
</dbReference>
<evidence type="ECO:0000256" key="1">
    <source>
        <dbReference type="ARBA" id="ARBA00004167"/>
    </source>
</evidence>
<dbReference type="SUPFAM" id="SSF56112">
    <property type="entry name" value="Protein kinase-like (PK-like)"/>
    <property type="match status" value="1"/>
</dbReference>
<keyword evidence="14" id="KW-0325">Glycoprotein</keyword>
<evidence type="ECO:0000256" key="11">
    <source>
        <dbReference type="ARBA" id="ARBA00022989"/>
    </source>
</evidence>
<proteinExistence type="predicted"/>
<evidence type="ECO:0000259" key="19">
    <source>
        <dbReference type="PROSITE" id="PS50011"/>
    </source>
</evidence>
<keyword evidence="12 17" id="KW-0472">Membrane</keyword>
<keyword evidence="3" id="KW-0597">Phosphoprotein</keyword>
<dbReference type="Gene3D" id="3.30.200.20">
    <property type="entry name" value="Phosphorylase Kinase, domain 1"/>
    <property type="match status" value="1"/>
</dbReference>
<evidence type="ECO:0000256" key="7">
    <source>
        <dbReference type="ARBA" id="ARBA00022737"/>
    </source>
</evidence>
<dbReference type="GO" id="GO:0009737">
    <property type="term" value="P:response to abscisic acid"/>
    <property type="evidence" value="ECO:0007669"/>
    <property type="project" value="UniProtKB-ARBA"/>
</dbReference>
<dbReference type="Proteomes" id="UP000325081">
    <property type="component" value="Unassembled WGS sequence"/>
</dbReference>
<gene>
    <name evidence="21" type="ORF">STAS_30479</name>
</gene>
<dbReference type="CDD" id="cd14066">
    <property type="entry name" value="STKc_IRAK"/>
    <property type="match status" value="1"/>
</dbReference>
<dbReference type="PANTHER" id="PTHR27002">
    <property type="entry name" value="RECEPTOR-LIKE SERINE/THREONINE-PROTEIN KINASE SD1-8"/>
    <property type="match status" value="1"/>
</dbReference>
<evidence type="ECO:0000256" key="2">
    <source>
        <dbReference type="ARBA" id="ARBA00022527"/>
    </source>
</evidence>
<dbReference type="FunFam" id="3.30.200.20:FF:000142">
    <property type="entry name" value="Cysteine-rich receptor-like protein kinase 10"/>
    <property type="match status" value="1"/>
</dbReference>
<keyword evidence="22" id="KW-1185">Reference proteome</keyword>
<evidence type="ECO:0000256" key="10">
    <source>
        <dbReference type="ARBA" id="ARBA00022840"/>
    </source>
</evidence>
<evidence type="ECO:0000256" key="15">
    <source>
        <dbReference type="PROSITE-ProRule" id="PRU10141"/>
    </source>
</evidence>
<feature type="transmembrane region" description="Helical" evidence="17">
    <location>
        <begin position="287"/>
        <end position="308"/>
    </location>
</feature>
<evidence type="ECO:0000256" key="3">
    <source>
        <dbReference type="ARBA" id="ARBA00022553"/>
    </source>
</evidence>
<dbReference type="FunFam" id="3.30.430.20:FF:000003">
    <property type="entry name" value="Cysteine-rich RLK (RECEPTOR-like protein kinase) 10"/>
    <property type="match status" value="1"/>
</dbReference>
<keyword evidence="13 21" id="KW-0675">Receptor</keyword>
<dbReference type="GO" id="GO:0005886">
    <property type="term" value="C:plasma membrane"/>
    <property type="evidence" value="ECO:0007669"/>
    <property type="project" value="TreeGrafter"/>
</dbReference>
<keyword evidence="2" id="KW-0723">Serine/threonine-protein kinase</keyword>
<keyword evidence="5 17" id="KW-0812">Transmembrane</keyword>
<comment type="caution">
    <text evidence="21">The sequence shown here is derived from an EMBL/GenBank/DDBJ whole genome shotgun (WGS) entry which is preliminary data.</text>
</comment>
<evidence type="ECO:0000256" key="9">
    <source>
        <dbReference type="ARBA" id="ARBA00022777"/>
    </source>
</evidence>
<dbReference type="OrthoDB" id="4062651at2759"/>
<keyword evidence="10 15" id="KW-0067">ATP-binding</keyword>
<reference evidence="22" key="1">
    <citation type="journal article" date="2019" name="Curr. Biol.">
        <title>Genome Sequence of Striga asiatica Provides Insight into the Evolution of Plant Parasitism.</title>
        <authorList>
            <person name="Yoshida S."/>
            <person name="Kim S."/>
            <person name="Wafula E.K."/>
            <person name="Tanskanen J."/>
            <person name="Kim Y.M."/>
            <person name="Honaas L."/>
            <person name="Yang Z."/>
            <person name="Spallek T."/>
            <person name="Conn C.E."/>
            <person name="Ichihashi Y."/>
            <person name="Cheong K."/>
            <person name="Cui S."/>
            <person name="Der J.P."/>
            <person name="Gundlach H."/>
            <person name="Jiao Y."/>
            <person name="Hori C."/>
            <person name="Ishida J.K."/>
            <person name="Kasahara H."/>
            <person name="Kiba T."/>
            <person name="Kim M.S."/>
            <person name="Koo N."/>
            <person name="Laohavisit A."/>
            <person name="Lee Y.H."/>
            <person name="Lumba S."/>
            <person name="McCourt P."/>
            <person name="Mortimer J.C."/>
            <person name="Mutuku J.M."/>
            <person name="Nomura T."/>
            <person name="Sasaki-Sekimoto Y."/>
            <person name="Seto Y."/>
            <person name="Wang Y."/>
            <person name="Wakatake T."/>
            <person name="Sakakibara H."/>
            <person name="Demura T."/>
            <person name="Yamaguchi S."/>
            <person name="Yoneyama K."/>
            <person name="Manabe R.I."/>
            <person name="Nelson D.C."/>
            <person name="Schulman A.H."/>
            <person name="Timko M.P."/>
            <person name="dePamphilis C.W."/>
            <person name="Choi D."/>
            <person name="Shirasu K."/>
        </authorList>
    </citation>
    <scope>NUCLEOTIDE SEQUENCE [LARGE SCALE GENOMIC DNA]</scope>
    <source>
        <strain evidence="22">cv. UVA1</strain>
    </source>
</reference>
<feature type="binding site" evidence="15">
    <location>
        <position position="374"/>
    </location>
    <ligand>
        <name>ATP</name>
        <dbReference type="ChEBI" id="CHEBI:30616"/>
    </ligand>
</feature>
<protein>
    <submittedName>
        <fullName evidence="21">Cysteine-rich receptor-like protein kinase</fullName>
    </submittedName>
</protein>
<dbReference type="Gene3D" id="1.10.510.10">
    <property type="entry name" value="Transferase(Phosphotransferase) domain 1"/>
    <property type="match status" value="1"/>
</dbReference>
<evidence type="ECO:0000256" key="4">
    <source>
        <dbReference type="ARBA" id="ARBA00022679"/>
    </source>
</evidence>
<dbReference type="InterPro" id="IPR000719">
    <property type="entry name" value="Prot_kinase_dom"/>
</dbReference>
<keyword evidence="7" id="KW-0677">Repeat</keyword>
<evidence type="ECO:0000256" key="18">
    <source>
        <dbReference type="SAM" id="SignalP"/>
    </source>
</evidence>
<dbReference type="FunFam" id="1.10.510.10:FF:000343">
    <property type="entry name" value="Cysteine-rich receptor-like protein kinase 28"/>
    <property type="match status" value="1"/>
</dbReference>
<evidence type="ECO:0000256" key="12">
    <source>
        <dbReference type="ARBA" id="ARBA00023136"/>
    </source>
</evidence>
<dbReference type="InterPro" id="IPR038408">
    <property type="entry name" value="GNK2_sf"/>
</dbReference>
<organism evidence="21 22">
    <name type="scientific">Striga asiatica</name>
    <name type="common">Asiatic witchweed</name>
    <name type="synonym">Buchnera asiatica</name>
    <dbReference type="NCBI Taxonomy" id="4170"/>
    <lineage>
        <taxon>Eukaryota</taxon>
        <taxon>Viridiplantae</taxon>
        <taxon>Streptophyta</taxon>
        <taxon>Embryophyta</taxon>
        <taxon>Tracheophyta</taxon>
        <taxon>Spermatophyta</taxon>
        <taxon>Magnoliopsida</taxon>
        <taxon>eudicotyledons</taxon>
        <taxon>Gunneridae</taxon>
        <taxon>Pentapetalae</taxon>
        <taxon>asterids</taxon>
        <taxon>lamiids</taxon>
        <taxon>Lamiales</taxon>
        <taxon>Orobanchaceae</taxon>
        <taxon>Buchnereae</taxon>
        <taxon>Striga</taxon>
    </lineage>
</organism>
<dbReference type="PROSITE" id="PS51473">
    <property type="entry name" value="GNK2"/>
    <property type="match status" value="2"/>
</dbReference>